<reference evidence="7 8" key="1">
    <citation type="submission" date="2020-06" db="EMBL/GenBank/DDBJ databases">
        <authorList>
            <person name="Li R."/>
            <person name="Bekaert M."/>
        </authorList>
    </citation>
    <scope>NUCLEOTIDE SEQUENCE [LARGE SCALE GENOMIC DNA]</scope>
    <source>
        <strain evidence="8">wild</strain>
    </source>
</reference>
<dbReference type="SUPFAM" id="SSF48652">
    <property type="entry name" value="Tetraspanin"/>
    <property type="match status" value="1"/>
</dbReference>
<dbReference type="PANTHER" id="PTHR19282">
    <property type="entry name" value="TETRASPANIN"/>
    <property type="match status" value="1"/>
</dbReference>
<keyword evidence="3 6" id="KW-0812">Transmembrane</keyword>
<dbReference type="InterPro" id="IPR000301">
    <property type="entry name" value="Tetraspanin_animals"/>
</dbReference>
<feature type="transmembrane region" description="Helical" evidence="6">
    <location>
        <begin position="91"/>
        <end position="115"/>
    </location>
</feature>
<evidence type="ECO:0000256" key="6">
    <source>
        <dbReference type="RuleBase" id="RU361218"/>
    </source>
</evidence>
<evidence type="ECO:0000313" key="8">
    <source>
        <dbReference type="Proteomes" id="UP000507470"/>
    </source>
</evidence>
<evidence type="ECO:0000313" key="7">
    <source>
        <dbReference type="EMBL" id="CAC5363628.1"/>
    </source>
</evidence>
<comment type="subcellular location">
    <subcellularLocation>
        <location evidence="1 6">Membrane</location>
        <topology evidence="1 6">Multi-pass membrane protein</topology>
    </subcellularLocation>
</comment>
<accession>A0A6J8A861</accession>
<keyword evidence="8" id="KW-1185">Reference proteome</keyword>
<dbReference type="AlphaFoldDB" id="A0A6J8A861"/>
<comment type="similarity">
    <text evidence="2 6">Belongs to the tetraspanin (TM4SF) family.</text>
</comment>
<dbReference type="OrthoDB" id="9972904at2759"/>
<dbReference type="Pfam" id="PF00335">
    <property type="entry name" value="Tetraspanin"/>
    <property type="match status" value="1"/>
</dbReference>
<dbReference type="PIRSF" id="PIRSF002419">
    <property type="entry name" value="Tetraspanin"/>
    <property type="match status" value="1"/>
</dbReference>
<dbReference type="PRINTS" id="PR00259">
    <property type="entry name" value="TMFOUR"/>
</dbReference>
<feature type="transmembrane region" description="Helical" evidence="6">
    <location>
        <begin position="21"/>
        <end position="43"/>
    </location>
</feature>
<dbReference type="Proteomes" id="UP000507470">
    <property type="component" value="Unassembled WGS sequence"/>
</dbReference>
<dbReference type="InterPro" id="IPR018499">
    <property type="entry name" value="Tetraspanin/Peripherin"/>
</dbReference>
<keyword evidence="4 6" id="KW-1133">Transmembrane helix</keyword>
<dbReference type="Gene3D" id="1.10.1450.10">
    <property type="entry name" value="Tetraspanin"/>
    <property type="match status" value="1"/>
</dbReference>
<feature type="transmembrane region" description="Helical" evidence="6">
    <location>
        <begin position="63"/>
        <end position="84"/>
    </location>
</feature>
<evidence type="ECO:0000256" key="5">
    <source>
        <dbReference type="ARBA" id="ARBA00023136"/>
    </source>
</evidence>
<protein>
    <recommendedName>
        <fullName evidence="6">Tetraspanin</fullName>
    </recommendedName>
</protein>
<keyword evidence="5 6" id="KW-0472">Membrane</keyword>
<organism evidence="7 8">
    <name type="scientific">Mytilus coruscus</name>
    <name type="common">Sea mussel</name>
    <dbReference type="NCBI Taxonomy" id="42192"/>
    <lineage>
        <taxon>Eukaryota</taxon>
        <taxon>Metazoa</taxon>
        <taxon>Spiralia</taxon>
        <taxon>Lophotrochozoa</taxon>
        <taxon>Mollusca</taxon>
        <taxon>Bivalvia</taxon>
        <taxon>Autobranchia</taxon>
        <taxon>Pteriomorphia</taxon>
        <taxon>Mytilida</taxon>
        <taxon>Mytiloidea</taxon>
        <taxon>Mytilidae</taxon>
        <taxon>Mytilinae</taxon>
        <taxon>Mytilus</taxon>
    </lineage>
</organism>
<evidence type="ECO:0000256" key="2">
    <source>
        <dbReference type="ARBA" id="ARBA00006840"/>
    </source>
</evidence>
<feature type="transmembrane region" description="Helical" evidence="6">
    <location>
        <begin position="258"/>
        <end position="281"/>
    </location>
</feature>
<dbReference type="GO" id="GO:0005886">
    <property type="term" value="C:plasma membrane"/>
    <property type="evidence" value="ECO:0007669"/>
    <property type="project" value="TreeGrafter"/>
</dbReference>
<proteinExistence type="inferred from homology"/>
<evidence type="ECO:0000256" key="1">
    <source>
        <dbReference type="ARBA" id="ARBA00004141"/>
    </source>
</evidence>
<dbReference type="EMBL" id="CACVKT020000904">
    <property type="protein sequence ID" value="CAC5363628.1"/>
    <property type="molecule type" value="Genomic_DNA"/>
</dbReference>
<name>A0A6J8A861_MYTCO</name>
<gene>
    <name evidence="7" type="ORF">MCOR_4979</name>
</gene>
<evidence type="ECO:0000256" key="4">
    <source>
        <dbReference type="ARBA" id="ARBA00022989"/>
    </source>
</evidence>
<sequence length="293" mass="31775">MPGKMGSAMATGPAVACMKTLLMVFNFLFWVTGIAILALGIWTKVDLYKYMELSSIYYKESPYILIGVGVAIVVVGSLGCCCTIKGNTILLYTYAAFLIVIFVVMLATGAAGFAYKGKLEKGFRDGLKNALKQYGNDTEISKGMDDLQQKVISCLSPGEQKYLKAWMISSKRGIEISKGMDDLQQKLKCCGSDDYTDWFTTTFAGGEKKVPTSCCKDGKSTCQHTNLPDLPPTNATLEIYTLGCYGTVLDFMQGNMGIIGGVALGISFLQLFGALFACCLAKNINKSKYEQVA</sequence>
<evidence type="ECO:0000256" key="3">
    <source>
        <dbReference type="ARBA" id="ARBA00022692"/>
    </source>
</evidence>
<dbReference type="InterPro" id="IPR008952">
    <property type="entry name" value="Tetraspanin_EC2_sf"/>
</dbReference>
<dbReference type="PANTHER" id="PTHR19282:SF252">
    <property type="entry name" value="TETRASPANIN"/>
    <property type="match status" value="1"/>
</dbReference>